<accession>A0A7K0K0B9</accession>
<comment type="caution">
    <text evidence="1">The sequence shown here is derived from an EMBL/GenBank/DDBJ whole genome shotgun (WGS) entry which is preliminary data.</text>
</comment>
<evidence type="ECO:0008006" key="3">
    <source>
        <dbReference type="Google" id="ProtNLM"/>
    </source>
</evidence>
<dbReference type="Pfam" id="PF25595">
    <property type="entry name" value="Phage_TTP_16"/>
    <property type="match status" value="1"/>
</dbReference>
<keyword evidence="2" id="KW-1185">Reference proteome</keyword>
<dbReference type="RefSeq" id="WP_154543110.1">
    <property type="nucleotide sequence ID" value="NZ_VUMY01000002.1"/>
</dbReference>
<dbReference type="Proteomes" id="UP000442535">
    <property type="component" value="Unassembled WGS sequence"/>
</dbReference>
<reference evidence="1 2" key="1">
    <citation type="submission" date="2019-08" db="EMBL/GenBank/DDBJ databases">
        <title>In-depth cultivation of the pig gut microbiome towards novel bacterial diversity and tailored functional studies.</title>
        <authorList>
            <person name="Wylensek D."/>
            <person name="Hitch T.C.A."/>
            <person name="Clavel T."/>
        </authorList>
    </citation>
    <scope>NUCLEOTIDE SEQUENCE [LARGE SCALE GENOMIC DNA]</scope>
    <source>
        <strain evidence="1 2">RF-GAM-744-WT-7</strain>
    </source>
</reference>
<proteinExistence type="predicted"/>
<dbReference type="InterPro" id="IPR058009">
    <property type="entry name" value="TTP_Phage_16"/>
</dbReference>
<evidence type="ECO:0000313" key="1">
    <source>
        <dbReference type="EMBL" id="MST48933.1"/>
    </source>
</evidence>
<evidence type="ECO:0000313" key="2">
    <source>
        <dbReference type="Proteomes" id="UP000442535"/>
    </source>
</evidence>
<organism evidence="1 2">
    <name type="scientific">Mobiluncus porci</name>
    <dbReference type="NCBI Taxonomy" id="2652278"/>
    <lineage>
        <taxon>Bacteria</taxon>
        <taxon>Bacillati</taxon>
        <taxon>Actinomycetota</taxon>
        <taxon>Actinomycetes</taxon>
        <taxon>Actinomycetales</taxon>
        <taxon>Actinomycetaceae</taxon>
        <taxon>Mobiluncus</taxon>
    </lineage>
</organism>
<dbReference type="AlphaFoldDB" id="A0A7K0K0B9"/>
<protein>
    <recommendedName>
        <fullName evidence="3">Phage tail protein</fullName>
    </recommendedName>
</protein>
<dbReference type="EMBL" id="VUMY01000002">
    <property type="protein sequence ID" value="MST48933.1"/>
    <property type="molecule type" value="Genomic_DNA"/>
</dbReference>
<name>A0A7K0K0B9_9ACTO</name>
<sequence>MSRFIRRGITKMYFLPAIANLETGPTREEITAGKDITCWPSEISGFTISAESVEVTDLCSTKTKKIPAGETIDDISLTMYEDAEKEEIEETFTRGAKGFIYIMNKGDKPLSKSGDIWPVEVSSISHNYSVGSDPATLTVNFTVPESPVFGTAIPVAAA</sequence>
<gene>
    <name evidence="1" type="ORF">FYJ63_01460</name>
</gene>